<dbReference type="EMBL" id="CP036273">
    <property type="protein sequence ID" value="QDU20605.1"/>
    <property type="molecule type" value="Genomic_DNA"/>
</dbReference>
<dbReference type="InterPro" id="IPR013783">
    <property type="entry name" value="Ig-like_fold"/>
</dbReference>
<sequence>MAEAKKGGWLKAAVVGVLGLGGGAAGTYTTALIDKVVKPPLPVANFAAAADGLTVTCQNHATGETGWWDFGDGSPLEPFTPSVPSVTHTYTKAGNYSIKLVVRNFTADENERSVGVEVGGGAKTGPRLLPRISTFAVSPVSSASVAPATFRLTADVSDADNCVFDYGDGRLEVAGGGRIDRLVTFDKPGAFPIQLMAHNATAAAKQAQSVKVDAPAEGTLVAVLRVLDSGTRVERQTHNETVAVPAPKDSRRAAFTRAIPARPGAVLVSAVAAGNVAGVRNLRVEVSADRKSAVVTGEWAGKGGSDVLVPVQLVEERTTTVQGMPETITGVFATFGSRTTLTLPLPPAPTGIANPRRKMSLEIRQSGPAGTGRVVAAAPDVTFPWTGRVAAFVPVRAEVVGGQVVLTAGN</sequence>
<dbReference type="RefSeq" id="WP_145238441.1">
    <property type="nucleotide sequence ID" value="NZ_CP036273.1"/>
</dbReference>
<dbReference type="PROSITE" id="PS50093">
    <property type="entry name" value="PKD"/>
    <property type="match status" value="1"/>
</dbReference>
<protein>
    <submittedName>
        <fullName evidence="2">PKD domain protein</fullName>
    </submittedName>
</protein>
<dbReference type="KEGG" id="uli:ETAA1_25610"/>
<evidence type="ECO:0000313" key="3">
    <source>
        <dbReference type="Proteomes" id="UP000319576"/>
    </source>
</evidence>
<name>A0A517XSZ0_9BACT</name>
<dbReference type="SMART" id="SM00089">
    <property type="entry name" value="PKD"/>
    <property type="match status" value="2"/>
</dbReference>
<dbReference type="InterPro" id="IPR000601">
    <property type="entry name" value="PKD_dom"/>
</dbReference>
<dbReference type="CDD" id="cd00146">
    <property type="entry name" value="PKD"/>
    <property type="match status" value="1"/>
</dbReference>
<accession>A0A517XSZ0</accession>
<reference evidence="2 3" key="1">
    <citation type="submission" date="2019-02" db="EMBL/GenBank/DDBJ databases">
        <title>Deep-cultivation of Planctomycetes and their phenomic and genomic characterization uncovers novel biology.</title>
        <authorList>
            <person name="Wiegand S."/>
            <person name="Jogler M."/>
            <person name="Boedeker C."/>
            <person name="Pinto D."/>
            <person name="Vollmers J."/>
            <person name="Rivas-Marin E."/>
            <person name="Kohn T."/>
            <person name="Peeters S.H."/>
            <person name="Heuer A."/>
            <person name="Rast P."/>
            <person name="Oberbeckmann S."/>
            <person name="Bunk B."/>
            <person name="Jeske O."/>
            <person name="Meyerdierks A."/>
            <person name="Storesund J.E."/>
            <person name="Kallscheuer N."/>
            <person name="Luecker S."/>
            <person name="Lage O.M."/>
            <person name="Pohl T."/>
            <person name="Merkel B.J."/>
            <person name="Hornburger P."/>
            <person name="Mueller R.-W."/>
            <person name="Bruemmer F."/>
            <person name="Labrenz M."/>
            <person name="Spormann A.M."/>
            <person name="Op den Camp H."/>
            <person name="Overmann J."/>
            <person name="Amann R."/>
            <person name="Jetten M.S.M."/>
            <person name="Mascher T."/>
            <person name="Medema M.H."/>
            <person name="Devos D.P."/>
            <person name="Kaster A.-K."/>
            <person name="Ovreas L."/>
            <person name="Rohde M."/>
            <person name="Galperin M.Y."/>
            <person name="Jogler C."/>
        </authorList>
    </citation>
    <scope>NUCLEOTIDE SEQUENCE [LARGE SCALE GENOMIC DNA]</scope>
    <source>
        <strain evidence="2 3">ETA_A1</strain>
    </source>
</reference>
<feature type="domain" description="PKD" evidence="1">
    <location>
        <begin position="68"/>
        <end position="123"/>
    </location>
</feature>
<dbReference type="Pfam" id="PF00801">
    <property type="entry name" value="PKD"/>
    <property type="match status" value="1"/>
</dbReference>
<dbReference type="SUPFAM" id="SSF49299">
    <property type="entry name" value="PKD domain"/>
    <property type="match status" value="1"/>
</dbReference>
<dbReference type="Proteomes" id="UP000319576">
    <property type="component" value="Chromosome"/>
</dbReference>
<keyword evidence="3" id="KW-1185">Reference proteome</keyword>
<gene>
    <name evidence="2" type="ORF">ETAA1_25610</name>
</gene>
<evidence type="ECO:0000313" key="2">
    <source>
        <dbReference type="EMBL" id="QDU20605.1"/>
    </source>
</evidence>
<organism evidence="2 3">
    <name type="scientific">Urbifossiella limnaea</name>
    <dbReference type="NCBI Taxonomy" id="2528023"/>
    <lineage>
        <taxon>Bacteria</taxon>
        <taxon>Pseudomonadati</taxon>
        <taxon>Planctomycetota</taxon>
        <taxon>Planctomycetia</taxon>
        <taxon>Gemmatales</taxon>
        <taxon>Gemmataceae</taxon>
        <taxon>Urbifossiella</taxon>
    </lineage>
</organism>
<proteinExistence type="predicted"/>
<dbReference type="OrthoDB" id="272643at2"/>
<dbReference type="Gene3D" id="2.60.40.10">
    <property type="entry name" value="Immunoglobulins"/>
    <property type="match status" value="1"/>
</dbReference>
<dbReference type="AlphaFoldDB" id="A0A517XSZ0"/>
<evidence type="ECO:0000259" key="1">
    <source>
        <dbReference type="PROSITE" id="PS50093"/>
    </source>
</evidence>
<dbReference type="InterPro" id="IPR022409">
    <property type="entry name" value="PKD/Chitinase_dom"/>
</dbReference>
<dbReference type="InterPro" id="IPR035986">
    <property type="entry name" value="PKD_dom_sf"/>
</dbReference>